<gene>
    <name evidence="1" type="ORF">BpHYR1_011668</name>
</gene>
<comment type="caution">
    <text evidence="1">The sequence shown here is derived from an EMBL/GenBank/DDBJ whole genome shotgun (WGS) entry which is preliminary data.</text>
</comment>
<organism evidence="1 2">
    <name type="scientific">Brachionus plicatilis</name>
    <name type="common">Marine rotifer</name>
    <name type="synonym">Brachionus muelleri</name>
    <dbReference type="NCBI Taxonomy" id="10195"/>
    <lineage>
        <taxon>Eukaryota</taxon>
        <taxon>Metazoa</taxon>
        <taxon>Spiralia</taxon>
        <taxon>Gnathifera</taxon>
        <taxon>Rotifera</taxon>
        <taxon>Eurotatoria</taxon>
        <taxon>Monogononta</taxon>
        <taxon>Pseudotrocha</taxon>
        <taxon>Ploima</taxon>
        <taxon>Brachionidae</taxon>
        <taxon>Brachionus</taxon>
    </lineage>
</organism>
<dbReference type="EMBL" id="REGN01002748">
    <property type="protein sequence ID" value="RNA26372.1"/>
    <property type="molecule type" value="Genomic_DNA"/>
</dbReference>
<evidence type="ECO:0000313" key="1">
    <source>
        <dbReference type="EMBL" id="RNA26372.1"/>
    </source>
</evidence>
<accession>A0A3M7RS69</accession>
<proteinExistence type="predicted"/>
<protein>
    <submittedName>
        <fullName evidence="1">Uncharacterized protein</fullName>
    </submittedName>
</protein>
<keyword evidence="2" id="KW-1185">Reference proteome</keyword>
<reference evidence="1 2" key="1">
    <citation type="journal article" date="2018" name="Sci. Rep.">
        <title>Genomic signatures of local adaptation to the degree of environmental predictability in rotifers.</title>
        <authorList>
            <person name="Franch-Gras L."/>
            <person name="Hahn C."/>
            <person name="Garcia-Roger E.M."/>
            <person name="Carmona M.J."/>
            <person name="Serra M."/>
            <person name="Gomez A."/>
        </authorList>
    </citation>
    <scope>NUCLEOTIDE SEQUENCE [LARGE SCALE GENOMIC DNA]</scope>
    <source>
        <strain evidence="1">HYR1</strain>
    </source>
</reference>
<dbReference type="Proteomes" id="UP000276133">
    <property type="component" value="Unassembled WGS sequence"/>
</dbReference>
<dbReference type="AlphaFoldDB" id="A0A3M7RS69"/>
<evidence type="ECO:0000313" key="2">
    <source>
        <dbReference type="Proteomes" id="UP000276133"/>
    </source>
</evidence>
<sequence>MMNKFQVIALTYSIDFTCEFYLKLLQAVDHNLVSSNDETCQKLELPRFFDFVGKVCQPSKLDIFDFTLSYLAEFIIVY</sequence>
<name>A0A3M7RS69_BRAPC</name>